<dbReference type="EMBL" id="DVOT01000210">
    <property type="protein sequence ID" value="HIV28589.1"/>
    <property type="molecule type" value="Genomic_DNA"/>
</dbReference>
<dbReference type="InterPro" id="IPR006298">
    <property type="entry name" value="BipA"/>
</dbReference>
<evidence type="ECO:0000259" key="4">
    <source>
        <dbReference type="PROSITE" id="PS51722"/>
    </source>
</evidence>
<dbReference type="Pfam" id="PF00009">
    <property type="entry name" value="GTP_EFTU"/>
    <property type="match status" value="1"/>
</dbReference>
<dbReference type="InterPro" id="IPR027417">
    <property type="entry name" value="P-loop_NTPase"/>
</dbReference>
<dbReference type="Pfam" id="PF21018">
    <property type="entry name" value="BipA_C"/>
    <property type="match status" value="1"/>
</dbReference>
<dbReference type="FunFam" id="3.40.50.300:FF:000055">
    <property type="entry name" value="GTP-binding protein TypA"/>
    <property type="match status" value="1"/>
</dbReference>
<dbReference type="FunFam" id="3.30.70.240:FF:000002">
    <property type="entry name" value="GTP-binding protein TypA"/>
    <property type="match status" value="1"/>
</dbReference>
<dbReference type="InterPro" id="IPR035647">
    <property type="entry name" value="EFG_III/V"/>
</dbReference>
<comment type="subunit">
    <text evidence="3">Monomer.</text>
</comment>
<evidence type="ECO:0000313" key="5">
    <source>
        <dbReference type="EMBL" id="HIV28589.1"/>
    </source>
</evidence>
<dbReference type="InterPro" id="IPR004161">
    <property type="entry name" value="EFTu-like_2"/>
</dbReference>
<keyword evidence="3" id="KW-0694">RNA-binding</keyword>
<dbReference type="InterPro" id="IPR042116">
    <property type="entry name" value="TypA/BipA_C"/>
</dbReference>
<dbReference type="AlphaFoldDB" id="A0A9D1P8U0"/>
<name>A0A9D1P8U0_9FIRM</name>
<keyword evidence="3" id="KW-0378">Hydrolase</keyword>
<dbReference type="HAMAP" id="MF_00849">
    <property type="entry name" value="BipA"/>
    <property type="match status" value="1"/>
</dbReference>
<comment type="subcellular location">
    <subcellularLocation>
        <location evidence="3">Cytoplasm</location>
    </subcellularLocation>
    <text evidence="3">Binds to ribosomes.</text>
</comment>
<dbReference type="SUPFAM" id="SSF50447">
    <property type="entry name" value="Translation proteins"/>
    <property type="match status" value="1"/>
</dbReference>
<dbReference type="InterPro" id="IPR047043">
    <property type="entry name" value="BipA_III"/>
</dbReference>
<dbReference type="GO" id="GO:0003924">
    <property type="term" value="F:GTPase activity"/>
    <property type="evidence" value="ECO:0007669"/>
    <property type="project" value="UniProtKB-UniRule"/>
</dbReference>
<dbReference type="Gene3D" id="2.40.50.250">
    <property type="entry name" value="bipa protein"/>
    <property type="match status" value="1"/>
</dbReference>
<comment type="function">
    <text evidence="3">A 50S ribosomal subunit assembly protein with GTPase activity, required for 50S subunit assembly at low temperatures, may also play a role in translation. Binds GTP and analogs. Binds the 70S ribosome between the 30S and 50S subunits, in a similar position as ribosome-bound EF-G; it contacts a number of ribosomal proteins, both rRNAs and the A-site tRNA.</text>
</comment>
<dbReference type="Pfam" id="PF03144">
    <property type="entry name" value="GTP_EFTU_D2"/>
    <property type="match status" value="1"/>
</dbReference>
<feature type="binding site" evidence="3">
    <location>
        <begin position="131"/>
        <end position="134"/>
    </location>
    <ligand>
        <name>GTP</name>
        <dbReference type="ChEBI" id="CHEBI:37565"/>
    </ligand>
</feature>
<feature type="domain" description="Tr-type G" evidence="4">
    <location>
        <begin position="6"/>
        <end position="201"/>
    </location>
</feature>
<dbReference type="PROSITE" id="PS00301">
    <property type="entry name" value="G_TR_1"/>
    <property type="match status" value="1"/>
</dbReference>
<dbReference type="PANTHER" id="PTHR42908">
    <property type="entry name" value="TRANSLATION ELONGATION FACTOR-RELATED"/>
    <property type="match status" value="1"/>
</dbReference>
<dbReference type="Gene3D" id="3.40.50.300">
    <property type="entry name" value="P-loop containing nucleotide triphosphate hydrolases"/>
    <property type="match status" value="1"/>
</dbReference>
<comment type="similarity">
    <text evidence="3">Belongs to the TRAFAC class translation factor GTPase superfamily. Classic translation factor GTPase family. BipA subfamily.</text>
</comment>
<comment type="catalytic activity">
    <reaction evidence="3">
        <text>GTP + H2O = GDP + phosphate + H(+)</text>
        <dbReference type="Rhea" id="RHEA:19669"/>
        <dbReference type="ChEBI" id="CHEBI:15377"/>
        <dbReference type="ChEBI" id="CHEBI:15378"/>
        <dbReference type="ChEBI" id="CHEBI:37565"/>
        <dbReference type="ChEBI" id="CHEBI:43474"/>
        <dbReference type="ChEBI" id="CHEBI:58189"/>
    </reaction>
</comment>
<dbReference type="NCBIfam" id="TIGR00231">
    <property type="entry name" value="small_GTP"/>
    <property type="match status" value="1"/>
</dbReference>
<dbReference type="InterPro" id="IPR009000">
    <property type="entry name" value="Transl_B-barrel_sf"/>
</dbReference>
<dbReference type="PROSITE" id="PS51722">
    <property type="entry name" value="G_TR_2"/>
    <property type="match status" value="1"/>
</dbReference>
<reference evidence="5" key="2">
    <citation type="journal article" date="2021" name="PeerJ">
        <title>Extensive microbial diversity within the chicken gut microbiome revealed by metagenomics and culture.</title>
        <authorList>
            <person name="Gilroy R."/>
            <person name="Ravi A."/>
            <person name="Getino M."/>
            <person name="Pursley I."/>
            <person name="Horton D.L."/>
            <person name="Alikhan N.F."/>
            <person name="Baker D."/>
            <person name="Gharbi K."/>
            <person name="Hall N."/>
            <person name="Watson M."/>
            <person name="Adriaenssens E.M."/>
            <person name="Foster-Nyarko E."/>
            <person name="Jarju S."/>
            <person name="Secka A."/>
            <person name="Antonio M."/>
            <person name="Oren A."/>
            <person name="Chaudhuri R.R."/>
            <person name="La Ragione R."/>
            <person name="Hildebrand F."/>
            <person name="Pallen M.J."/>
        </authorList>
    </citation>
    <scope>NUCLEOTIDE SEQUENCE</scope>
    <source>
        <strain evidence="5">CHK183-6373</strain>
    </source>
</reference>
<dbReference type="InterPro" id="IPR031157">
    <property type="entry name" value="G_TR_CS"/>
</dbReference>
<keyword evidence="1 3" id="KW-0547">Nucleotide-binding</keyword>
<dbReference type="Gene3D" id="3.30.70.240">
    <property type="match status" value="1"/>
</dbReference>
<dbReference type="SUPFAM" id="SSF52540">
    <property type="entry name" value="P-loop containing nucleoside triphosphate hydrolases"/>
    <property type="match status" value="1"/>
</dbReference>
<dbReference type="Gene3D" id="2.40.30.10">
    <property type="entry name" value="Translation factors"/>
    <property type="match status" value="1"/>
</dbReference>
<dbReference type="GO" id="GO:0005829">
    <property type="term" value="C:cytosol"/>
    <property type="evidence" value="ECO:0007669"/>
    <property type="project" value="TreeGrafter"/>
</dbReference>
<dbReference type="EC" id="3.6.5.-" evidence="3"/>
<dbReference type="InterPro" id="IPR000795">
    <property type="entry name" value="T_Tr_GTP-bd_dom"/>
</dbReference>
<keyword evidence="3" id="KW-0963">Cytoplasm</keyword>
<dbReference type="GO" id="GO:1990904">
    <property type="term" value="C:ribonucleoprotein complex"/>
    <property type="evidence" value="ECO:0007669"/>
    <property type="project" value="TreeGrafter"/>
</dbReference>
<dbReference type="PRINTS" id="PR00315">
    <property type="entry name" value="ELONGATNFCT"/>
</dbReference>
<dbReference type="GO" id="GO:0000049">
    <property type="term" value="F:tRNA binding"/>
    <property type="evidence" value="ECO:0007669"/>
    <property type="project" value="UniProtKB-KW"/>
</dbReference>
<dbReference type="InterPro" id="IPR000640">
    <property type="entry name" value="EFG_V-like"/>
</dbReference>
<organism evidence="5 6">
    <name type="scientific">Candidatus Ornithocaccomicrobium faecavium</name>
    <dbReference type="NCBI Taxonomy" id="2840890"/>
    <lineage>
        <taxon>Bacteria</taxon>
        <taxon>Bacillati</taxon>
        <taxon>Bacillota</taxon>
        <taxon>Clostridia</taxon>
        <taxon>Candidatus Ornithocaccomicrobium</taxon>
    </lineage>
</organism>
<keyword evidence="2 3" id="KW-0342">GTP-binding</keyword>
<dbReference type="PANTHER" id="PTHR42908:SF8">
    <property type="entry name" value="TR-TYPE G DOMAIN-CONTAINING PROTEIN"/>
    <property type="match status" value="1"/>
</dbReference>
<proteinExistence type="inferred from homology"/>
<keyword evidence="3" id="KW-0690">Ribosome biogenesis</keyword>
<gene>
    <name evidence="5" type="primary">typA</name>
    <name evidence="3" type="synonym">bipA</name>
    <name evidence="5" type="ORF">IAA64_11495</name>
</gene>
<evidence type="ECO:0000256" key="1">
    <source>
        <dbReference type="ARBA" id="ARBA00022741"/>
    </source>
</evidence>
<evidence type="ECO:0000313" key="6">
    <source>
        <dbReference type="Proteomes" id="UP000886884"/>
    </source>
</evidence>
<dbReference type="CDD" id="cd03710">
    <property type="entry name" value="BipA_TypA_C"/>
    <property type="match status" value="1"/>
</dbReference>
<dbReference type="SMART" id="SM00838">
    <property type="entry name" value="EFG_C"/>
    <property type="match status" value="1"/>
</dbReference>
<evidence type="ECO:0000256" key="2">
    <source>
        <dbReference type="ARBA" id="ARBA00023134"/>
    </source>
</evidence>
<dbReference type="FunFam" id="3.30.70.870:FF:000003">
    <property type="entry name" value="GTP-binding protein TypA"/>
    <property type="match status" value="1"/>
</dbReference>
<evidence type="ECO:0000256" key="3">
    <source>
        <dbReference type="HAMAP-Rule" id="MF_00849"/>
    </source>
</evidence>
<comment type="caution">
    <text evidence="5">The sequence shown here is derived from an EMBL/GenBank/DDBJ whole genome shotgun (WGS) entry which is preliminary data.</text>
</comment>
<dbReference type="GO" id="GO:0000027">
    <property type="term" value="P:ribosomal large subunit assembly"/>
    <property type="evidence" value="ECO:0007669"/>
    <property type="project" value="UniProtKB-UniRule"/>
</dbReference>
<dbReference type="SUPFAM" id="SSF54980">
    <property type="entry name" value="EF-G C-terminal domain-like"/>
    <property type="match status" value="2"/>
</dbReference>
<dbReference type="GO" id="GO:0005525">
    <property type="term" value="F:GTP binding"/>
    <property type="evidence" value="ECO:0007669"/>
    <property type="project" value="UniProtKB-UniRule"/>
</dbReference>
<keyword evidence="3" id="KW-0820">tRNA-binding</keyword>
<accession>A0A9D1P8U0</accession>
<dbReference type="Pfam" id="PF00679">
    <property type="entry name" value="EFG_C"/>
    <property type="match status" value="1"/>
</dbReference>
<dbReference type="Proteomes" id="UP000886884">
    <property type="component" value="Unassembled WGS sequence"/>
</dbReference>
<dbReference type="CDD" id="cd03691">
    <property type="entry name" value="BipA_TypA_II"/>
    <property type="match status" value="1"/>
</dbReference>
<dbReference type="InterPro" id="IPR047042">
    <property type="entry name" value="BipA_II"/>
</dbReference>
<dbReference type="InterPro" id="IPR035651">
    <property type="entry name" value="BipA_V"/>
</dbReference>
<dbReference type="FunFam" id="2.40.30.10:FF:000016">
    <property type="entry name" value="GTP-binding protein TypA"/>
    <property type="match status" value="1"/>
</dbReference>
<dbReference type="InterPro" id="IPR005225">
    <property type="entry name" value="Small_GTP-bd"/>
</dbReference>
<dbReference type="GO" id="GO:0019843">
    <property type="term" value="F:rRNA binding"/>
    <property type="evidence" value="ECO:0007669"/>
    <property type="project" value="UniProtKB-KW"/>
</dbReference>
<protein>
    <recommendedName>
        <fullName evidence="3">Large ribosomal subunit assembly factor BipA</fullName>
        <ecNumber evidence="3">3.6.5.-</ecNumber>
    </recommendedName>
    <alternativeName>
        <fullName evidence="3">GTP-binding protein BipA</fullName>
    </alternativeName>
</protein>
<dbReference type="CDD" id="cd16263">
    <property type="entry name" value="BipA_III"/>
    <property type="match status" value="1"/>
</dbReference>
<dbReference type="Gene3D" id="3.30.70.870">
    <property type="entry name" value="Elongation Factor G (Translational Gtpase), domain 3"/>
    <property type="match status" value="1"/>
</dbReference>
<dbReference type="CDD" id="cd01891">
    <property type="entry name" value="TypA_BipA"/>
    <property type="match status" value="1"/>
</dbReference>
<reference evidence="5" key="1">
    <citation type="submission" date="2020-10" db="EMBL/GenBank/DDBJ databases">
        <authorList>
            <person name="Gilroy R."/>
        </authorList>
    </citation>
    <scope>NUCLEOTIDE SEQUENCE</scope>
    <source>
        <strain evidence="5">CHK183-6373</strain>
    </source>
</reference>
<feature type="binding site" evidence="3">
    <location>
        <begin position="18"/>
        <end position="23"/>
    </location>
    <ligand>
        <name>GTP</name>
        <dbReference type="ChEBI" id="CHEBI:37565"/>
    </ligand>
</feature>
<dbReference type="InterPro" id="IPR048876">
    <property type="entry name" value="BipA_C"/>
</dbReference>
<sequence length="605" mass="67238">MKITRNDIRNIAIIAHVDHGKTTLVDEMLKQGGVFRENQQVAERVMDSNDLERERGITILSKNTAVHYGGVKINIVDTPGHADFSGEVERVLKMVGGVLLLVDAFEGPMPQTRFVLKKALELNLPVIIVINKVDRPDARSREVTDETLELLLELDATDEQLDSPIVYASGRTGCASLDPDARGDDLRPLFDTILTHIPAPEGDPDAPLQMLISTIDYNDYVGRIGVGRIERGTIRAGQMAVRSTHEATSPASRLAGLYTFDGLKRVPCESAQIGDIVAICGFDELAIGDTICDPANPEPLAFVKIDEPTVSMDFRVNDSPFAGTEGQFVTSRHLRARLFKEMQTDVSLRVEDTQSTDAFRVYGRGELHLSILIETMRRQGYEFAVTKPTVLFREVDGILHEPMERVVIDVPSQYVGTVMEKLGSRRAELLNMHGMDRTRLEFTIPSRGFFGYRGEFLTDTHGEGVMSAVFDGYAPYKGDIPTRSTGSLVAFETGETTSYALFYAQERGELFVYPGTKVYSGMIVGSNSRSGDIDVNVCRKKHLTSIRNSASAEEALKITNVRIPTLEEAIEFISDDELIEITPKSIRMRKRELNAEKRKKMASRQ</sequence>
<dbReference type="InterPro" id="IPR047041">
    <property type="entry name" value="BipA_GTP-bd_dom"/>
</dbReference>
<dbReference type="NCBIfam" id="TIGR01394">
    <property type="entry name" value="TypA_BipA"/>
    <property type="match status" value="1"/>
</dbReference>
<keyword evidence="3" id="KW-0699">rRNA-binding</keyword>
<dbReference type="GO" id="GO:0043022">
    <property type="term" value="F:ribosome binding"/>
    <property type="evidence" value="ECO:0007669"/>
    <property type="project" value="UniProtKB-UniRule"/>
</dbReference>